<feature type="transmembrane region" description="Helical" evidence="2">
    <location>
        <begin position="64"/>
        <end position="84"/>
    </location>
</feature>
<keyword evidence="2" id="KW-0472">Membrane</keyword>
<gene>
    <name evidence="3" type="primary">LOC106113597</name>
</gene>
<keyword evidence="2" id="KW-0812">Transmembrane</keyword>
<feature type="transmembrane region" description="Helical" evidence="2">
    <location>
        <begin position="91"/>
        <end position="116"/>
    </location>
</feature>
<accession>A0AAJ6YZ30</accession>
<evidence type="ECO:0000313" key="3">
    <source>
        <dbReference type="RefSeq" id="XP_013161884.1"/>
    </source>
</evidence>
<dbReference type="RefSeq" id="XP_013161884.1">
    <property type="nucleotide sequence ID" value="XM_013306430.1"/>
</dbReference>
<proteinExistence type="predicted"/>
<reference evidence="3" key="1">
    <citation type="submission" date="2025-08" db="UniProtKB">
        <authorList>
            <consortium name="RefSeq"/>
        </authorList>
    </citation>
    <scope>IDENTIFICATION</scope>
</reference>
<dbReference type="GeneID" id="106113597"/>
<keyword evidence="2" id="KW-1133">Transmembrane helix</keyword>
<dbReference type="AlphaFoldDB" id="A0AAJ6YZ30"/>
<dbReference type="Proteomes" id="UP000694872">
    <property type="component" value="Unplaced"/>
</dbReference>
<evidence type="ECO:0000256" key="1">
    <source>
        <dbReference type="SAM" id="MobiDB-lite"/>
    </source>
</evidence>
<organism evidence="3">
    <name type="scientific">Papilio xuthus</name>
    <name type="common">Asian swallowtail butterfly</name>
    <dbReference type="NCBI Taxonomy" id="66420"/>
    <lineage>
        <taxon>Eukaryota</taxon>
        <taxon>Metazoa</taxon>
        <taxon>Ecdysozoa</taxon>
        <taxon>Arthropoda</taxon>
        <taxon>Hexapoda</taxon>
        <taxon>Insecta</taxon>
        <taxon>Pterygota</taxon>
        <taxon>Neoptera</taxon>
        <taxon>Endopterygota</taxon>
        <taxon>Lepidoptera</taxon>
        <taxon>Glossata</taxon>
        <taxon>Ditrysia</taxon>
        <taxon>Papilionoidea</taxon>
        <taxon>Papilionidae</taxon>
        <taxon>Papilioninae</taxon>
        <taxon>Papilio</taxon>
    </lineage>
</organism>
<evidence type="ECO:0000256" key="2">
    <source>
        <dbReference type="SAM" id="Phobius"/>
    </source>
</evidence>
<feature type="transmembrane region" description="Helical" evidence="2">
    <location>
        <begin position="21"/>
        <end position="44"/>
    </location>
</feature>
<dbReference type="KEGG" id="pxu:106113597"/>
<feature type="region of interest" description="Disordered" evidence="1">
    <location>
        <begin position="168"/>
        <end position="188"/>
    </location>
</feature>
<sequence length="188" mass="21215">MNWETLAPKKFFCYYPLNTGTLFIAVVMACLALLTGTSIIIQVITVQGVECDKFVLRTAYGFGISAMTYNLLMILVNIWLIWAVKKKRSTVVIVWVVVSSVWLVKLFVFVVSLMIVHDMEVGKTGGTLCLLIEFIGFAVLIYFIFVVFGYWLEMKKQKRVLIIPPPKDSAKENAITKDGTKDIATDKD</sequence>
<name>A0AAJ6YZ30_PAPXU</name>
<protein>
    <submittedName>
        <fullName evidence="3">Uncharacterized protein LOC106113597</fullName>
    </submittedName>
</protein>
<feature type="transmembrane region" description="Helical" evidence="2">
    <location>
        <begin position="128"/>
        <end position="152"/>
    </location>
</feature>